<accession>A0ABY4VG37</accession>
<dbReference type="PANTHER" id="PTHR36156">
    <property type="entry name" value="SLR2101 PROTEIN"/>
    <property type="match status" value="1"/>
</dbReference>
<organism evidence="2 3">
    <name type="scientific">Microbulbifer variabilis</name>
    <dbReference type="NCBI Taxonomy" id="266805"/>
    <lineage>
        <taxon>Bacteria</taxon>
        <taxon>Pseudomonadati</taxon>
        <taxon>Pseudomonadota</taxon>
        <taxon>Gammaproteobacteria</taxon>
        <taxon>Cellvibrionales</taxon>
        <taxon>Microbulbiferaceae</taxon>
        <taxon>Microbulbifer</taxon>
    </lineage>
</organism>
<proteinExistence type="predicted"/>
<dbReference type="CDD" id="cd02231">
    <property type="entry name" value="cupin_BLL6423-like"/>
    <property type="match status" value="1"/>
</dbReference>
<sequence length="153" mass="16788">MGLNLRRVVTGHDNSGRPIVVLDDSGEHISSWRSYMEQQQFWTTVELPVEIDSENSDKGAREVGTVIPGGSIFKVVEFGPGVTPRIHRTDSLDYAIVLSGEIDMEMGEDTVIHLSEGDALIQRATVHNWVNRGDKPCRIAFVLISAQGDTAIG</sequence>
<dbReference type="Proteomes" id="UP001055658">
    <property type="component" value="Chromosome"/>
</dbReference>
<evidence type="ECO:0000259" key="1">
    <source>
        <dbReference type="Pfam" id="PF07883"/>
    </source>
</evidence>
<reference evidence="2" key="1">
    <citation type="submission" date="2022-02" db="EMBL/GenBank/DDBJ databases">
        <title>Coral-associated bacteria.</title>
        <authorList>
            <person name="Tang K."/>
            <person name="Wang X."/>
        </authorList>
    </citation>
    <scope>NUCLEOTIDE SEQUENCE</scope>
    <source>
        <strain evidence="2">SCSIO 43006</strain>
    </source>
</reference>
<dbReference type="InterPro" id="IPR014710">
    <property type="entry name" value="RmlC-like_jellyroll"/>
</dbReference>
<dbReference type="SUPFAM" id="SSF51182">
    <property type="entry name" value="RmlC-like cupins"/>
    <property type="match status" value="1"/>
</dbReference>
<dbReference type="RefSeq" id="WP_252085607.1">
    <property type="nucleotide sequence ID" value="NZ_CP092418.1"/>
</dbReference>
<gene>
    <name evidence="2" type="ORF">MJO52_09020</name>
</gene>
<dbReference type="EMBL" id="CP092418">
    <property type="protein sequence ID" value="USD23261.1"/>
    <property type="molecule type" value="Genomic_DNA"/>
</dbReference>
<dbReference type="InterPro" id="IPR011051">
    <property type="entry name" value="RmlC_Cupin_sf"/>
</dbReference>
<dbReference type="PANTHER" id="PTHR36156:SF2">
    <property type="entry name" value="CUPIN TYPE-2 DOMAIN-CONTAINING PROTEIN"/>
    <property type="match status" value="1"/>
</dbReference>
<dbReference type="InterPro" id="IPR047142">
    <property type="entry name" value="OryJ/VirC-like"/>
</dbReference>
<evidence type="ECO:0000313" key="3">
    <source>
        <dbReference type="Proteomes" id="UP001055658"/>
    </source>
</evidence>
<protein>
    <submittedName>
        <fullName evidence="2">Cupin domain-containing protein</fullName>
    </submittedName>
</protein>
<feature type="domain" description="Cupin type-2" evidence="1">
    <location>
        <begin position="75"/>
        <end position="142"/>
    </location>
</feature>
<keyword evidence="3" id="KW-1185">Reference proteome</keyword>
<evidence type="ECO:0000313" key="2">
    <source>
        <dbReference type="EMBL" id="USD23261.1"/>
    </source>
</evidence>
<dbReference type="Gene3D" id="2.60.120.10">
    <property type="entry name" value="Jelly Rolls"/>
    <property type="match status" value="1"/>
</dbReference>
<dbReference type="InterPro" id="IPR013096">
    <property type="entry name" value="Cupin_2"/>
</dbReference>
<dbReference type="Pfam" id="PF07883">
    <property type="entry name" value="Cupin_2"/>
    <property type="match status" value="1"/>
</dbReference>
<name>A0ABY4VG37_9GAMM</name>